<dbReference type="EMBL" id="LT629750">
    <property type="protein sequence ID" value="SDS52871.1"/>
    <property type="molecule type" value="Genomic_DNA"/>
</dbReference>
<evidence type="ECO:0000313" key="3">
    <source>
        <dbReference type="EMBL" id="SDS52871.1"/>
    </source>
</evidence>
<dbReference type="Gene3D" id="3.40.50.300">
    <property type="entry name" value="P-loop containing nucleotide triphosphate hydrolases"/>
    <property type="match status" value="1"/>
</dbReference>
<dbReference type="PANTHER" id="PTHR43883:SF1">
    <property type="entry name" value="GLUCONOKINASE"/>
    <property type="match status" value="1"/>
</dbReference>
<dbReference type="Gene3D" id="3.90.1200.10">
    <property type="match status" value="1"/>
</dbReference>
<dbReference type="InterPro" id="IPR011009">
    <property type="entry name" value="Kinase-like_dom_sf"/>
</dbReference>
<sequence>MTAGQSAIAAETERQGRVLDFLDALEFCAARGGKRIDTHASVVFLGNDRVLKLKRAVRLPFLDYSTLEKRKNACEEELKVNAGNAPELYRRVVAITRGPDDSFEIGGSGAPVEWAVEMVRFDERQTLERLAEAHPIDPSLAAALTDTILRSHEKAPRTNGETWLASIPSIIDRNTARFHAAGELAPAAIDQLDARSHDAFESLGPLLNRRAAQGFVRRCHGDLHLANIALVDGRPLLFDAIEFDPVIATTDILYDLAFTLMDLLHFKSEAAANVVFNRYLAAGADENMDGLAALPLFLSMRAAIRAHVLFTKSERAAHGEAARREAKRYFDLAGRLVAPKPPLLVAIGGLSGTGKSVLARGLAAIIEPPPGAVIVRSDIVRKNLFGVSGETTLPGTAYQPGTSVRVYEALSEAARRVLAQGCSVILDASFMQEDRRTALSRLAREHKARLVGLFLTADLSTRLARIASRKNDASDATRDVAMTQEDAEIGAMDWSVVDASGAPEETLRRGTAFLPESGEASDSGT</sequence>
<dbReference type="Pfam" id="PF13671">
    <property type="entry name" value="AAA_33"/>
    <property type="match status" value="1"/>
</dbReference>
<dbReference type="InterPro" id="IPR052732">
    <property type="entry name" value="Cell-binding_unc_protein"/>
</dbReference>
<dbReference type="RefSeq" id="WP_146687328.1">
    <property type="nucleotide sequence ID" value="NZ_LT629750.1"/>
</dbReference>
<feature type="region of interest" description="Disordered" evidence="1">
    <location>
        <begin position="505"/>
        <end position="525"/>
    </location>
</feature>
<dbReference type="Proteomes" id="UP000243904">
    <property type="component" value="Chromosome I"/>
</dbReference>
<dbReference type="SUPFAM" id="SSF52540">
    <property type="entry name" value="P-loop containing nucleoside triphosphate hydrolases"/>
    <property type="match status" value="1"/>
</dbReference>
<proteinExistence type="predicted"/>
<reference evidence="4" key="1">
    <citation type="submission" date="2016-10" db="EMBL/GenBank/DDBJ databases">
        <authorList>
            <person name="Varghese N."/>
            <person name="Submissions S."/>
        </authorList>
    </citation>
    <scope>NUCLEOTIDE SEQUENCE [LARGE SCALE GENOMIC DNA]</scope>
    <source>
        <strain evidence="4">GAS369</strain>
    </source>
</reference>
<evidence type="ECO:0000256" key="1">
    <source>
        <dbReference type="SAM" id="MobiDB-lite"/>
    </source>
</evidence>
<dbReference type="AlphaFoldDB" id="A0A1H1SY71"/>
<dbReference type="InterPro" id="IPR003593">
    <property type="entry name" value="AAA+_ATPase"/>
</dbReference>
<protein>
    <recommendedName>
        <fullName evidence="2">AAA+ ATPase domain-containing protein</fullName>
    </recommendedName>
</protein>
<dbReference type="InterPro" id="IPR027417">
    <property type="entry name" value="P-loop_NTPase"/>
</dbReference>
<gene>
    <name evidence="3" type="ORF">SAMN05444158_2333</name>
</gene>
<organism evidence="3 4">
    <name type="scientific">Bradyrhizobium canariense</name>
    <dbReference type="NCBI Taxonomy" id="255045"/>
    <lineage>
        <taxon>Bacteria</taxon>
        <taxon>Pseudomonadati</taxon>
        <taxon>Pseudomonadota</taxon>
        <taxon>Alphaproteobacteria</taxon>
        <taxon>Hyphomicrobiales</taxon>
        <taxon>Nitrobacteraceae</taxon>
        <taxon>Bradyrhizobium</taxon>
    </lineage>
</organism>
<evidence type="ECO:0000259" key="2">
    <source>
        <dbReference type="SMART" id="SM00382"/>
    </source>
</evidence>
<feature type="domain" description="AAA+ ATPase" evidence="2">
    <location>
        <begin position="341"/>
        <end position="477"/>
    </location>
</feature>
<keyword evidence="4" id="KW-1185">Reference proteome</keyword>
<evidence type="ECO:0000313" key="4">
    <source>
        <dbReference type="Proteomes" id="UP000243904"/>
    </source>
</evidence>
<dbReference type="PANTHER" id="PTHR43883">
    <property type="entry name" value="SLR0207 PROTEIN"/>
    <property type="match status" value="1"/>
</dbReference>
<accession>A0A1H1SY71</accession>
<name>A0A1H1SY71_9BRAD</name>
<dbReference type="SUPFAM" id="SSF56112">
    <property type="entry name" value="Protein kinase-like (PK-like)"/>
    <property type="match status" value="1"/>
</dbReference>
<dbReference type="SMART" id="SM00382">
    <property type="entry name" value="AAA"/>
    <property type="match status" value="1"/>
</dbReference>